<dbReference type="EC" id="2.7.13.3" evidence="2"/>
<organism evidence="11 12">
    <name type="scientific">Acinetobacter colistiniresistens</name>
    <dbReference type="NCBI Taxonomy" id="280145"/>
    <lineage>
        <taxon>Bacteria</taxon>
        <taxon>Pseudomonadati</taxon>
        <taxon>Pseudomonadota</taxon>
        <taxon>Gammaproteobacteria</taxon>
        <taxon>Moraxellales</taxon>
        <taxon>Moraxellaceae</taxon>
        <taxon>Acinetobacter</taxon>
    </lineage>
</organism>
<dbReference type="Proteomes" id="UP000013009">
    <property type="component" value="Unassembled WGS sequence"/>
</dbReference>
<evidence type="ECO:0000256" key="5">
    <source>
        <dbReference type="ARBA" id="ARBA00022741"/>
    </source>
</evidence>
<dbReference type="EMBL" id="APRZ01000019">
    <property type="protein sequence ID" value="ENX33074.1"/>
    <property type="molecule type" value="Genomic_DNA"/>
</dbReference>
<dbReference type="GO" id="GO:0005524">
    <property type="term" value="F:ATP binding"/>
    <property type="evidence" value="ECO:0007669"/>
    <property type="project" value="UniProtKB-KW"/>
</dbReference>
<evidence type="ECO:0000256" key="2">
    <source>
        <dbReference type="ARBA" id="ARBA00012438"/>
    </source>
</evidence>
<dbReference type="InterPro" id="IPR036890">
    <property type="entry name" value="HATPase_C_sf"/>
</dbReference>
<evidence type="ECO:0000256" key="3">
    <source>
        <dbReference type="ARBA" id="ARBA00022553"/>
    </source>
</evidence>
<dbReference type="SMART" id="SM00387">
    <property type="entry name" value="HATPase_c"/>
    <property type="match status" value="1"/>
</dbReference>
<evidence type="ECO:0000256" key="7">
    <source>
        <dbReference type="ARBA" id="ARBA00022840"/>
    </source>
</evidence>
<keyword evidence="4" id="KW-0808">Transferase</keyword>
<dbReference type="PATRIC" id="fig|1217695.3.peg.2934"/>
<dbReference type="InterPro" id="IPR005467">
    <property type="entry name" value="His_kinase_dom"/>
</dbReference>
<dbReference type="PROSITE" id="PS50109">
    <property type="entry name" value="HIS_KIN"/>
    <property type="match status" value="1"/>
</dbReference>
<accession>N9PHU3</accession>
<dbReference type="PRINTS" id="PR00344">
    <property type="entry name" value="BCTRLSENSOR"/>
</dbReference>
<dbReference type="OrthoDB" id="9816482at2"/>
<feature type="domain" description="Histidine kinase" evidence="10">
    <location>
        <begin position="581"/>
        <end position="799"/>
    </location>
</feature>
<keyword evidence="8" id="KW-0902">Two-component regulatory system</keyword>
<keyword evidence="6" id="KW-0418">Kinase</keyword>
<evidence type="ECO:0000256" key="6">
    <source>
        <dbReference type="ARBA" id="ARBA00022777"/>
    </source>
</evidence>
<gene>
    <name evidence="11" type="ORF">F889_03006</name>
</gene>
<dbReference type="RefSeq" id="WP_005275650.1">
    <property type="nucleotide sequence ID" value="NZ_KB850195.1"/>
</dbReference>
<dbReference type="PANTHER" id="PTHR43065:SF10">
    <property type="entry name" value="PEROXIDE STRESS-ACTIVATED HISTIDINE KINASE MAK3"/>
    <property type="match status" value="1"/>
</dbReference>
<dbReference type="HOGENOM" id="CLU_012281_1_0_6"/>
<keyword evidence="3" id="KW-0597">Phosphoprotein</keyword>
<keyword evidence="9" id="KW-0175">Coiled coil</keyword>
<evidence type="ECO:0000256" key="9">
    <source>
        <dbReference type="SAM" id="Coils"/>
    </source>
</evidence>
<evidence type="ECO:0000256" key="1">
    <source>
        <dbReference type="ARBA" id="ARBA00000085"/>
    </source>
</evidence>
<proteinExistence type="predicted"/>
<sequence>MAIRFKIAARTLRHLGAELITSEEMALNELMKNSFDASSEDVRINISYPMSLNYLRTLLFKNFNKKNSVQSKMLSLVQVNMQKYTTEDLEIENIFENKPFVKEIIKTLELSSTISNKEDFDIFINDKFNYLKNKFYSIQIIDTGIGMTKKELEEVFLVIGTPNKLYKTEENGRVLLGEKGIGRLSMMKLGNKARIITKTANEHIGNSIIFEWDKFDDPEAELTDIELNSNSIECDFEQGTEIIIKDLISDWNLNKTQTFIEEYIRRLKNPFNPDNDLFPIDIYQNGKRLPLTDIPDWLLKQANFKATYEFTPDPDNTEVPWLEGKVTWRDHNTSDTRTWFGNTLINQLTDEKDEDNTDYEGILRSLGKFKVSLYWFNRKDLQSGPERALKTIRKELDKWVGGISIYRDNFRIGFTGGLNDDWLEWDNKALRGQGYTLNRYQTIGALEISKIDNPLLQDTANRQSLTETNEFKILKKILGEILRNDLLKHIHAYKSVQEVILQDNIDSKIDSSGISIRKAEKNLTKISKKLNDEDNKDLEEVQQLIKNQNEVISGLNTKIHSLSEKSSEILELANLGQMADIIAHELSRITENTSSLLSRLHDEENTPEQVELIIKELKKQIDATNKRIRSIDILSPASTQEDEEFDITAQLNTIIEGYQPKFRRHDITAFLSVDGEDSRVPVKVTMVRGLVAQILENLLVNSVYWLQQGLKSGENQAKIFIDIDSKSRVIFISDNGPGIDPRYKEDIFKPYFSNKKKGKGLGLFIAAEIAKYHQSKIYLDNDIEEDGRIRTFVIELPKY</sequence>
<dbReference type="Pfam" id="PF13589">
    <property type="entry name" value="HATPase_c_3"/>
    <property type="match status" value="1"/>
</dbReference>
<dbReference type="Gene3D" id="3.30.565.10">
    <property type="entry name" value="Histidine kinase-like ATPase, C-terminal domain"/>
    <property type="match status" value="2"/>
</dbReference>
<comment type="catalytic activity">
    <reaction evidence="1">
        <text>ATP + protein L-histidine = ADP + protein N-phospho-L-histidine.</text>
        <dbReference type="EC" id="2.7.13.3"/>
    </reaction>
</comment>
<dbReference type="PANTHER" id="PTHR43065">
    <property type="entry name" value="SENSOR HISTIDINE KINASE"/>
    <property type="match status" value="1"/>
</dbReference>
<keyword evidence="5" id="KW-0547">Nucleotide-binding</keyword>
<dbReference type="Pfam" id="PF02518">
    <property type="entry name" value="HATPase_c"/>
    <property type="match status" value="1"/>
</dbReference>
<reference evidence="11 12" key="1">
    <citation type="submission" date="2013-02" db="EMBL/GenBank/DDBJ databases">
        <title>The Genome Sequence of Acinetobacter sp. NIPH 1859.</title>
        <authorList>
            <consortium name="The Broad Institute Genome Sequencing Platform"/>
            <consortium name="The Broad Institute Genome Sequencing Center for Infectious Disease"/>
            <person name="Cerqueira G."/>
            <person name="Feldgarden M."/>
            <person name="Courvalin P."/>
            <person name="Perichon B."/>
            <person name="Grillot-Courvalin C."/>
            <person name="Clermont D."/>
            <person name="Rocha E."/>
            <person name="Yoon E.-J."/>
            <person name="Nemec A."/>
            <person name="Walker B."/>
            <person name="Young S.K."/>
            <person name="Zeng Q."/>
            <person name="Gargeya S."/>
            <person name="Fitzgerald M."/>
            <person name="Haas B."/>
            <person name="Abouelleil A."/>
            <person name="Alvarado L."/>
            <person name="Arachchi H.M."/>
            <person name="Berlin A.M."/>
            <person name="Chapman S.B."/>
            <person name="Dewar J."/>
            <person name="Goldberg J."/>
            <person name="Griggs A."/>
            <person name="Gujja S."/>
            <person name="Hansen M."/>
            <person name="Howarth C."/>
            <person name="Imamovic A."/>
            <person name="Larimer J."/>
            <person name="McCowan C."/>
            <person name="Murphy C."/>
            <person name="Neiman D."/>
            <person name="Pearson M."/>
            <person name="Priest M."/>
            <person name="Roberts A."/>
            <person name="Saif S."/>
            <person name="Shea T."/>
            <person name="Sisk P."/>
            <person name="Sykes S."/>
            <person name="Wortman J."/>
            <person name="Nusbaum C."/>
            <person name="Birren B."/>
        </authorList>
    </citation>
    <scope>NUCLEOTIDE SEQUENCE [LARGE SCALE GENOMIC DNA]</scope>
    <source>
        <strain evidence="11 12">NIPH 1859</strain>
    </source>
</reference>
<feature type="coiled-coil region" evidence="9">
    <location>
        <begin position="516"/>
        <end position="558"/>
    </location>
</feature>
<protein>
    <recommendedName>
        <fullName evidence="2">histidine kinase</fullName>
        <ecNumber evidence="2">2.7.13.3</ecNumber>
    </recommendedName>
</protein>
<evidence type="ECO:0000259" key="10">
    <source>
        <dbReference type="PROSITE" id="PS50109"/>
    </source>
</evidence>
<dbReference type="AlphaFoldDB" id="N9PHU3"/>
<comment type="caution">
    <text evidence="11">The sequence shown here is derived from an EMBL/GenBank/DDBJ whole genome shotgun (WGS) entry which is preliminary data.</text>
</comment>
<keyword evidence="7" id="KW-0067">ATP-binding</keyword>
<evidence type="ECO:0000256" key="8">
    <source>
        <dbReference type="ARBA" id="ARBA00023012"/>
    </source>
</evidence>
<evidence type="ECO:0000256" key="4">
    <source>
        <dbReference type="ARBA" id="ARBA00022679"/>
    </source>
</evidence>
<dbReference type="InterPro" id="IPR004358">
    <property type="entry name" value="Sig_transdc_His_kin-like_C"/>
</dbReference>
<dbReference type="SUPFAM" id="SSF55874">
    <property type="entry name" value="ATPase domain of HSP90 chaperone/DNA topoisomerase II/histidine kinase"/>
    <property type="match status" value="2"/>
</dbReference>
<evidence type="ECO:0000313" key="11">
    <source>
        <dbReference type="EMBL" id="ENX33074.1"/>
    </source>
</evidence>
<keyword evidence="12" id="KW-1185">Reference proteome</keyword>
<evidence type="ECO:0000313" key="12">
    <source>
        <dbReference type="Proteomes" id="UP000013009"/>
    </source>
</evidence>
<dbReference type="GO" id="GO:0000160">
    <property type="term" value="P:phosphorelay signal transduction system"/>
    <property type="evidence" value="ECO:0007669"/>
    <property type="project" value="UniProtKB-KW"/>
</dbReference>
<dbReference type="InterPro" id="IPR003594">
    <property type="entry name" value="HATPase_dom"/>
</dbReference>
<dbReference type="GO" id="GO:0004673">
    <property type="term" value="F:protein histidine kinase activity"/>
    <property type="evidence" value="ECO:0007669"/>
    <property type="project" value="UniProtKB-EC"/>
</dbReference>
<name>N9PHU3_9GAMM</name>